<feature type="domain" description="LITAF" evidence="7">
    <location>
        <begin position="80"/>
        <end position="161"/>
    </location>
</feature>
<evidence type="ECO:0000313" key="8">
    <source>
        <dbReference type="EMBL" id="KAF2841118.1"/>
    </source>
</evidence>
<accession>A0A9P4SEC9</accession>
<dbReference type="PANTHER" id="PTHR23292">
    <property type="entry name" value="LIPOPOLYSACCHARIDE-INDUCED TUMOR NECROSIS FACTOR-ALPHA FACTOR"/>
    <property type="match status" value="1"/>
</dbReference>
<dbReference type="OrthoDB" id="5599753at2759"/>
<evidence type="ECO:0000256" key="4">
    <source>
        <dbReference type="ARBA" id="ARBA00022833"/>
    </source>
</evidence>
<reference evidence="8" key="1">
    <citation type="journal article" date="2020" name="Stud. Mycol.">
        <title>101 Dothideomycetes genomes: a test case for predicting lifestyles and emergence of pathogens.</title>
        <authorList>
            <person name="Haridas S."/>
            <person name="Albert R."/>
            <person name="Binder M."/>
            <person name="Bloem J."/>
            <person name="Labutti K."/>
            <person name="Salamov A."/>
            <person name="Andreopoulos B."/>
            <person name="Baker S."/>
            <person name="Barry K."/>
            <person name="Bills G."/>
            <person name="Bluhm B."/>
            <person name="Cannon C."/>
            <person name="Castanera R."/>
            <person name="Culley D."/>
            <person name="Daum C."/>
            <person name="Ezra D."/>
            <person name="Gonzalez J."/>
            <person name="Henrissat B."/>
            <person name="Kuo A."/>
            <person name="Liang C."/>
            <person name="Lipzen A."/>
            <person name="Lutzoni F."/>
            <person name="Magnuson J."/>
            <person name="Mondo S."/>
            <person name="Nolan M."/>
            <person name="Ohm R."/>
            <person name="Pangilinan J."/>
            <person name="Park H.-J."/>
            <person name="Ramirez L."/>
            <person name="Alfaro M."/>
            <person name="Sun H."/>
            <person name="Tritt A."/>
            <person name="Yoshinaga Y."/>
            <person name="Zwiers L.-H."/>
            <person name="Turgeon B."/>
            <person name="Goodwin S."/>
            <person name="Spatafora J."/>
            <person name="Crous P."/>
            <person name="Grigoriev I."/>
        </authorList>
    </citation>
    <scope>NUCLEOTIDE SEQUENCE</scope>
    <source>
        <strain evidence="8">CBS 101060</strain>
    </source>
</reference>
<dbReference type="SMART" id="SM00714">
    <property type="entry name" value="LITAF"/>
    <property type="match status" value="1"/>
</dbReference>
<evidence type="ECO:0000259" key="7">
    <source>
        <dbReference type="PROSITE" id="PS51837"/>
    </source>
</evidence>
<dbReference type="GO" id="GO:0016020">
    <property type="term" value="C:membrane"/>
    <property type="evidence" value="ECO:0007669"/>
    <property type="project" value="UniProtKB-SubCell"/>
</dbReference>
<keyword evidence="5" id="KW-0472">Membrane</keyword>
<gene>
    <name evidence="8" type="ORF">M501DRAFT_1000277</name>
</gene>
<feature type="region of interest" description="Disordered" evidence="6">
    <location>
        <begin position="1"/>
        <end position="93"/>
    </location>
</feature>
<dbReference type="GO" id="GO:0008270">
    <property type="term" value="F:zinc ion binding"/>
    <property type="evidence" value="ECO:0007669"/>
    <property type="project" value="TreeGrafter"/>
</dbReference>
<sequence>MEKQGPYAEATSSPHYATPPPQQQQVHEQPHQQQHFDPSQQEYFQQSPQQQPPGYSTSPTISPPAQQHPTTSQEQKPTGHQYQTTTPIAALQRGPAPVDCPACGQRAMTNISYESGGSTHLWAAGFCFCLCLGCVPYLVNSFKDVEHKCSKCGTLLATWHRSGGTDVHMHA</sequence>
<comment type="subcellular location">
    <subcellularLocation>
        <location evidence="1">Membrane</location>
        <topology evidence="1">Peripheral membrane protein</topology>
    </subcellularLocation>
</comment>
<protein>
    <recommendedName>
        <fullName evidence="7">LITAF domain-containing protein</fullName>
    </recommendedName>
</protein>
<name>A0A9P4SEC9_9PEZI</name>
<dbReference type="InterPro" id="IPR037519">
    <property type="entry name" value="LITAF_fam"/>
</dbReference>
<dbReference type="PANTHER" id="PTHR23292:SF6">
    <property type="entry name" value="FI16602P1-RELATED"/>
    <property type="match status" value="1"/>
</dbReference>
<keyword evidence="9" id="KW-1185">Reference proteome</keyword>
<keyword evidence="3" id="KW-0479">Metal-binding</keyword>
<dbReference type="AlphaFoldDB" id="A0A9P4SEC9"/>
<evidence type="ECO:0000256" key="1">
    <source>
        <dbReference type="ARBA" id="ARBA00004170"/>
    </source>
</evidence>
<evidence type="ECO:0000256" key="5">
    <source>
        <dbReference type="ARBA" id="ARBA00023136"/>
    </source>
</evidence>
<proteinExistence type="inferred from homology"/>
<dbReference type="InterPro" id="IPR006629">
    <property type="entry name" value="LITAF"/>
</dbReference>
<evidence type="ECO:0000256" key="6">
    <source>
        <dbReference type="SAM" id="MobiDB-lite"/>
    </source>
</evidence>
<organism evidence="8 9">
    <name type="scientific">Patellaria atrata CBS 101060</name>
    <dbReference type="NCBI Taxonomy" id="1346257"/>
    <lineage>
        <taxon>Eukaryota</taxon>
        <taxon>Fungi</taxon>
        <taxon>Dikarya</taxon>
        <taxon>Ascomycota</taxon>
        <taxon>Pezizomycotina</taxon>
        <taxon>Dothideomycetes</taxon>
        <taxon>Dothideomycetes incertae sedis</taxon>
        <taxon>Patellariales</taxon>
        <taxon>Patellariaceae</taxon>
        <taxon>Patellaria</taxon>
    </lineage>
</organism>
<dbReference type="PROSITE" id="PS51837">
    <property type="entry name" value="LITAF"/>
    <property type="match status" value="1"/>
</dbReference>
<feature type="compositionally biased region" description="Polar residues" evidence="6">
    <location>
        <begin position="63"/>
        <end position="87"/>
    </location>
</feature>
<comment type="similarity">
    <text evidence="2">Belongs to the CDIP1/LITAF family.</text>
</comment>
<dbReference type="Pfam" id="PF10601">
    <property type="entry name" value="zf-LITAF-like"/>
    <property type="match status" value="1"/>
</dbReference>
<evidence type="ECO:0000256" key="2">
    <source>
        <dbReference type="ARBA" id="ARBA00005975"/>
    </source>
</evidence>
<evidence type="ECO:0000313" key="9">
    <source>
        <dbReference type="Proteomes" id="UP000799429"/>
    </source>
</evidence>
<feature type="compositionally biased region" description="Low complexity" evidence="6">
    <location>
        <begin position="23"/>
        <end position="59"/>
    </location>
</feature>
<dbReference type="EMBL" id="MU006091">
    <property type="protein sequence ID" value="KAF2841118.1"/>
    <property type="molecule type" value="Genomic_DNA"/>
</dbReference>
<comment type="caution">
    <text evidence="8">The sequence shown here is derived from an EMBL/GenBank/DDBJ whole genome shotgun (WGS) entry which is preliminary data.</text>
</comment>
<dbReference type="Proteomes" id="UP000799429">
    <property type="component" value="Unassembled WGS sequence"/>
</dbReference>
<evidence type="ECO:0000256" key="3">
    <source>
        <dbReference type="ARBA" id="ARBA00022723"/>
    </source>
</evidence>
<keyword evidence="4" id="KW-0862">Zinc</keyword>